<dbReference type="SUPFAM" id="SSF55681">
    <property type="entry name" value="Class II aaRS and biotin synthetases"/>
    <property type="match status" value="1"/>
</dbReference>
<keyword evidence="2" id="KW-1185">Reference proteome</keyword>
<evidence type="ECO:0008006" key="3">
    <source>
        <dbReference type="Google" id="ProtNLM"/>
    </source>
</evidence>
<sequence length="273" mass="30014">MTPLRRGLRALGAEETTLLRALDGVFEGWAVEAGASSLIMPSLLPVASLAKLDYYDNFPHQAVVASPLDLVQHEPGARPDRFTADRLEPAELALPSAACFAVYLHYEGVRVAEGTTVTVLGQCFRRESQYEGLRRLLGFHMREIVALGSRDFTQEHLARFAARIESFAHALGLPLRKQAATDPFYQADGERALLQRLSPVKHEYQAGDLAIASLNVHRNFFGERCDITLADTGSPVFTSCVAFGLERWLSVLRDRFGSWDGATAAVRDAAVTL</sequence>
<protein>
    <recommendedName>
        <fullName evidence="3">Aminoacyl-transfer RNA synthetases class-II family profile domain-containing protein</fullName>
    </recommendedName>
</protein>
<evidence type="ECO:0000313" key="2">
    <source>
        <dbReference type="Proteomes" id="UP000192674"/>
    </source>
</evidence>
<dbReference type="OrthoDB" id="583154at2"/>
<dbReference type="InterPro" id="IPR045864">
    <property type="entry name" value="aa-tRNA-synth_II/BPL/LPL"/>
</dbReference>
<dbReference type="Gene3D" id="3.30.930.10">
    <property type="entry name" value="Bira Bifunctional Protein, Domain 2"/>
    <property type="match status" value="1"/>
</dbReference>
<name>A0A1Y5WTH7_KIBAR</name>
<accession>A0A1Y5WTH7</accession>
<dbReference type="Proteomes" id="UP000192674">
    <property type="component" value="Unassembled WGS sequence"/>
</dbReference>
<gene>
    <name evidence="1" type="ORF">SAMN05661093_00139</name>
</gene>
<evidence type="ECO:0000313" key="1">
    <source>
        <dbReference type="EMBL" id="SMC48555.1"/>
    </source>
</evidence>
<dbReference type="EMBL" id="FWXV01000001">
    <property type="protein sequence ID" value="SMC48555.1"/>
    <property type="molecule type" value="Genomic_DNA"/>
</dbReference>
<dbReference type="RefSeq" id="WP_084424136.1">
    <property type="nucleotide sequence ID" value="NZ_FWXV01000001.1"/>
</dbReference>
<proteinExistence type="predicted"/>
<dbReference type="AlphaFoldDB" id="A0A1Y5WTH7"/>
<organism evidence="1 2">
    <name type="scientific">Kibdelosporangium aridum</name>
    <dbReference type="NCBI Taxonomy" id="2030"/>
    <lineage>
        <taxon>Bacteria</taxon>
        <taxon>Bacillati</taxon>
        <taxon>Actinomycetota</taxon>
        <taxon>Actinomycetes</taxon>
        <taxon>Pseudonocardiales</taxon>
        <taxon>Pseudonocardiaceae</taxon>
        <taxon>Kibdelosporangium</taxon>
    </lineage>
</organism>
<reference evidence="1 2" key="1">
    <citation type="submission" date="2017-04" db="EMBL/GenBank/DDBJ databases">
        <authorList>
            <person name="Afonso C.L."/>
            <person name="Miller P.J."/>
            <person name="Scott M.A."/>
            <person name="Spackman E."/>
            <person name="Goraichik I."/>
            <person name="Dimitrov K.M."/>
            <person name="Suarez D.L."/>
            <person name="Swayne D.E."/>
        </authorList>
    </citation>
    <scope>NUCLEOTIDE SEQUENCE [LARGE SCALE GENOMIC DNA]</scope>
    <source>
        <strain evidence="1 2">DSM 43828</strain>
    </source>
</reference>